<proteinExistence type="predicted"/>
<evidence type="ECO:0000313" key="1">
    <source>
        <dbReference type="EMBL" id="TJQ13369.1"/>
    </source>
</evidence>
<dbReference type="AlphaFoldDB" id="A0A0L7AN41"/>
<evidence type="ECO:0000313" key="2">
    <source>
        <dbReference type="Proteomes" id="UP000309937"/>
    </source>
</evidence>
<name>A0A0L7AN41_ECOLX</name>
<dbReference type="RefSeq" id="WP_000783990.1">
    <property type="nucleotide sequence ID" value="NZ_BGCS01000099.1"/>
</dbReference>
<dbReference type="Proteomes" id="UP000309937">
    <property type="component" value="Unassembled WGS sequence"/>
</dbReference>
<sequence>MKMRMDALLVYLEMCYIFADVHSISGKEMKGKIKSLDGLRAIAVFLVIIAHATGIYFHEYEVMLGGSSQFGVWIFFVLSAFLLTSRFISTGFSWRSLLSYFLGRTMRILPVFAIAVLVYSYFGYFDLNTAISIITMKEAVLHFWTIPIEYKFYFILPFFAYAGVAIQKVYNGKAAAFLIFALAVLLQGLYPAMDSAYGGMVMWYFPLFACGMIAAFLYHDNFLKIGQELSDIAFLFFIVSMLIALPKVMWKLTGGFTDGWVLNKFIFYAPIFGLIVLLMSYGEGVFAWALSTPLMSYIGKWSFSIYLWHFLILAMGVWYVGISFYMYIATMVASILVGAVSFYLIENPMEKLRHKIMGMITKMQDSKITESSRA</sequence>
<dbReference type="Pfam" id="PF01757">
    <property type="entry name" value="Acyl_transf_3"/>
    <property type="match status" value="1"/>
</dbReference>
<dbReference type="GO" id="GO:0016020">
    <property type="term" value="C:membrane"/>
    <property type="evidence" value="ECO:0007669"/>
    <property type="project" value="TreeGrafter"/>
</dbReference>
<organism evidence="1 2">
    <name type="scientific">Escherichia coli</name>
    <dbReference type="NCBI Taxonomy" id="562"/>
    <lineage>
        <taxon>Bacteria</taxon>
        <taxon>Pseudomonadati</taxon>
        <taxon>Pseudomonadota</taxon>
        <taxon>Gammaproteobacteria</taxon>
        <taxon>Enterobacterales</taxon>
        <taxon>Enterobacteriaceae</taxon>
        <taxon>Escherichia</taxon>
    </lineage>
</organism>
<keyword evidence="1" id="KW-0012">Acyltransferase</keyword>
<dbReference type="GO" id="GO:0016747">
    <property type="term" value="F:acyltransferase activity, transferring groups other than amino-acyl groups"/>
    <property type="evidence" value="ECO:0007669"/>
    <property type="project" value="InterPro"/>
</dbReference>
<dbReference type="GO" id="GO:0000271">
    <property type="term" value="P:polysaccharide biosynthetic process"/>
    <property type="evidence" value="ECO:0007669"/>
    <property type="project" value="TreeGrafter"/>
</dbReference>
<dbReference type="InterPro" id="IPR002656">
    <property type="entry name" value="Acyl_transf_3_dom"/>
</dbReference>
<dbReference type="PANTHER" id="PTHR23028:SF53">
    <property type="entry name" value="ACYL_TRANSF_3 DOMAIN-CONTAINING PROTEIN"/>
    <property type="match status" value="1"/>
</dbReference>
<protein>
    <submittedName>
        <fullName evidence="1">Acyltransferase</fullName>
    </submittedName>
</protein>
<dbReference type="PANTHER" id="PTHR23028">
    <property type="entry name" value="ACETYLTRANSFERASE"/>
    <property type="match status" value="1"/>
</dbReference>
<reference evidence="1 2" key="1">
    <citation type="submission" date="2018-12" db="EMBL/GenBank/DDBJ databases">
        <title>Food and Water Safety Consortium.</title>
        <authorList>
            <person name="Tyson S."/>
            <person name="Peterson C.-L."/>
            <person name="Olson A."/>
            <person name="Tyler S."/>
            <person name="Cabral J."/>
            <person name="Lynch T."/>
            <person name="Knox N."/>
            <person name="Van Domselaar G."/>
            <person name="Graham M."/>
        </authorList>
    </citation>
    <scope>NUCLEOTIDE SEQUENCE [LARGE SCALE GENOMIC DNA]</scope>
    <source>
        <strain evidence="1 2">FWSEC0118</strain>
    </source>
</reference>
<comment type="caution">
    <text evidence="1">The sequence shown here is derived from an EMBL/GenBank/DDBJ whole genome shotgun (WGS) entry which is preliminary data.</text>
</comment>
<accession>A0A0L7AN41</accession>
<keyword evidence="1" id="KW-0808">Transferase</keyword>
<dbReference type="InterPro" id="IPR050879">
    <property type="entry name" value="Acyltransferase_3"/>
</dbReference>
<gene>
    <name evidence="1" type="ORF">C9Z68_14360</name>
</gene>
<dbReference type="EMBL" id="RRGJ01000019">
    <property type="protein sequence ID" value="TJQ13369.1"/>
    <property type="molecule type" value="Genomic_DNA"/>
</dbReference>